<proteinExistence type="predicted"/>
<dbReference type="PANTHER" id="PTHR38816">
    <property type="entry name" value="EXOSOME SUBUNIT, DUF54 FAMILY-RELATED"/>
    <property type="match status" value="1"/>
</dbReference>
<dbReference type="InParanoid" id="A0A7L9FH51"/>
<organism evidence="1 2">
    <name type="scientific">Infirmifilum lucidum</name>
    <dbReference type="NCBI Taxonomy" id="2776706"/>
    <lineage>
        <taxon>Archaea</taxon>
        <taxon>Thermoproteota</taxon>
        <taxon>Thermoprotei</taxon>
        <taxon>Thermofilales</taxon>
        <taxon>Thermofilaceae</taxon>
        <taxon>Infirmifilum</taxon>
    </lineage>
</organism>
<protein>
    <recommendedName>
        <fullName evidence="3">Exosome protein</fullName>
    </recommendedName>
</protein>
<dbReference type="SUPFAM" id="SSF55282">
    <property type="entry name" value="RL5-like"/>
    <property type="match status" value="1"/>
</dbReference>
<dbReference type="AlphaFoldDB" id="A0A7L9FH51"/>
<dbReference type="Pfam" id="PF01877">
    <property type="entry name" value="RNA_binding"/>
    <property type="match status" value="1"/>
</dbReference>
<dbReference type="GeneID" id="59149352"/>
<accession>A0A7L9FH51</accession>
<evidence type="ECO:0000313" key="1">
    <source>
        <dbReference type="EMBL" id="QOJ78246.1"/>
    </source>
</evidence>
<sequence>MSRSHVAVSVEFTCFIHATEDEERVLRALTNLLPEELRRPDSLPLRKSLTYGFYGNPILLLHLEFSGEEADRIVRHIFSSMLGEDLRGILEGFENRFAKGRLYLRFDKQEAYYGIMKLSSGDEVIRCVIKLKPHIRRREDLERVLKEYGAHL</sequence>
<keyword evidence="2" id="KW-1185">Reference proteome</keyword>
<evidence type="ECO:0000313" key="2">
    <source>
        <dbReference type="Proteomes" id="UP000594121"/>
    </source>
</evidence>
<dbReference type="Gene3D" id="3.30.1440.10">
    <property type="match status" value="1"/>
</dbReference>
<dbReference type="PANTHER" id="PTHR38816:SF1">
    <property type="entry name" value="EXOSOME SUBUNIT"/>
    <property type="match status" value="1"/>
</dbReference>
<name>A0A7L9FH51_9CREN</name>
<dbReference type="KEGG" id="thel:IG193_05610"/>
<dbReference type="InterPro" id="IPR022803">
    <property type="entry name" value="Ribosomal_uL5_dom_sf"/>
</dbReference>
<dbReference type="RefSeq" id="WP_192818218.1">
    <property type="nucleotide sequence ID" value="NZ_CP062310.1"/>
</dbReference>
<dbReference type="EMBL" id="CP062310">
    <property type="protein sequence ID" value="QOJ78246.1"/>
    <property type="molecule type" value="Genomic_DNA"/>
</dbReference>
<dbReference type="Proteomes" id="UP000594121">
    <property type="component" value="Chromosome"/>
</dbReference>
<dbReference type="InterPro" id="IPR002739">
    <property type="entry name" value="PAB1135-like"/>
</dbReference>
<reference evidence="1 2" key="1">
    <citation type="submission" date="2020-10" db="EMBL/GenBank/DDBJ databases">
        <title>Thermofilum lucidum 3507LT sp. nov. a novel member of Thermofilaceae family isolated from Chile hot spring, and proposal of description order Thermofilales.</title>
        <authorList>
            <person name="Zayulina K.S."/>
            <person name="Elcheninov A.G."/>
            <person name="Toshchakov S.V."/>
            <person name="Kublanov I.V."/>
        </authorList>
    </citation>
    <scope>NUCLEOTIDE SEQUENCE [LARGE SCALE GENOMIC DNA]</scope>
    <source>
        <strain evidence="1 2">3507LT</strain>
    </source>
</reference>
<evidence type="ECO:0008006" key="3">
    <source>
        <dbReference type="Google" id="ProtNLM"/>
    </source>
</evidence>
<gene>
    <name evidence="1" type="ORF">IG193_05610</name>
</gene>